<evidence type="ECO:0000313" key="2">
    <source>
        <dbReference type="EMBL" id="KAE8683612.1"/>
    </source>
</evidence>
<sequence>MEALNCKLVLIYATLIAAVAAAAIIVDTSWDHHKHQILELIPTGSPCKSPVAECLAGEEFELDFEISQRMLATTMYISYCAL</sequence>
<evidence type="ECO:0000313" key="3">
    <source>
        <dbReference type="Proteomes" id="UP000436088"/>
    </source>
</evidence>
<feature type="chain" id="PRO_5025500453" evidence="1">
    <location>
        <begin position="22"/>
        <end position="82"/>
    </location>
</feature>
<proteinExistence type="predicted"/>
<organism evidence="2 3">
    <name type="scientific">Hibiscus syriacus</name>
    <name type="common">Rose of Sharon</name>
    <dbReference type="NCBI Taxonomy" id="106335"/>
    <lineage>
        <taxon>Eukaryota</taxon>
        <taxon>Viridiplantae</taxon>
        <taxon>Streptophyta</taxon>
        <taxon>Embryophyta</taxon>
        <taxon>Tracheophyta</taxon>
        <taxon>Spermatophyta</taxon>
        <taxon>Magnoliopsida</taxon>
        <taxon>eudicotyledons</taxon>
        <taxon>Gunneridae</taxon>
        <taxon>Pentapetalae</taxon>
        <taxon>rosids</taxon>
        <taxon>malvids</taxon>
        <taxon>Malvales</taxon>
        <taxon>Malvaceae</taxon>
        <taxon>Malvoideae</taxon>
        <taxon>Hibiscus</taxon>
    </lineage>
</organism>
<evidence type="ECO:0000256" key="1">
    <source>
        <dbReference type="SAM" id="SignalP"/>
    </source>
</evidence>
<dbReference type="AlphaFoldDB" id="A0A6A2YXA1"/>
<keyword evidence="3" id="KW-1185">Reference proteome</keyword>
<keyword evidence="1" id="KW-0732">Signal</keyword>
<feature type="signal peptide" evidence="1">
    <location>
        <begin position="1"/>
        <end position="21"/>
    </location>
</feature>
<reference evidence="2" key="1">
    <citation type="submission" date="2019-09" db="EMBL/GenBank/DDBJ databases">
        <title>Draft genome information of white flower Hibiscus syriacus.</title>
        <authorList>
            <person name="Kim Y.-M."/>
        </authorList>
    </citation>
    <scope>NUCLEOTIDE SEQUENCE [LARGE SCALE GENOMIC DNA]</scope>
    <source>
        <strain evidence="2">YM2019G1</strain>
    </source>
</reference>
<accession>A0A6A2YXA1</accession>
<name>A0A6A2YXA1_HIBSY</name>
<dbReference type="EMBL" id="VEPZ02001264">
    <property type="protein sequence ID" value="KAE8683612.1"/>
    <property type="molecule type" value="Genomic_DNA"/>
</dbReference>
<gene>
    <name evidence="2" type="ORF">F3Y22_tig00111199pilonHSYRG00118</name>
</gene>
<dbReference type="Proteomes" id="UP000436088">
    <property type="component" value="Unassembled WGS sequence"/>
</dbReference>
<comment type="caution">
    <text evidence="2">The sequence shown here is derived from an EMBL/GenBank/DDBJ whole genome shotgun (WGS) entry which is preliminary data.</text>
</comment>
<protein>
    <submittedName>
        <fullName evidence="2">Protein RALF-like 1</fullName>
    </submittedName>
</protein>